<evidence type="ECO:0000256" key="6">
    <source>
        <dbReference type="ARBA" id="ARBA00023145"/>
    </source>
</evidence>
<dbReference type="GO" id="GO:0004190">
    <property type="term" value="F:aspartic-type endopeptidase activity"/>
    <property type="evidence" value="ECO:0007669"/>
    <property type="project" value="UniProtKB-KW"/>
</dbReference>
<evidence type="ECO:0000256" key="7">
    <source>
        <dbReference type="ARBA" id="ARBA00023157"/>
    </source>
</evidence>
<evidence type="ECO:0000256" key="3">
    <source>
        <dbReference type="ARBA" id="ARBA00022729"/>
    </source>
</evidence>
<gene>
    <name evidence="10" type="primary">SAP10_2</name>
    <name evidence="10" type="ORF">Cantr_07306</name>
</gene>
<keyword evidence="3" id="KW-0732">Signal</keyword>
<dbReference type="PROSITE" id="PS51767">
    <property type="entry name" value="PEPTIDASE_A1"/>
    <property type="match status" value="1"/>
</dbReference>
<accession>A0A367Y1H5</accession>
<dbReference type="SUPFAM" id="SSF50630">
    <property type="entry name" value="Acid proteases"/>
    <property type="match status" value="1"/>
</dbReference>
<evidence type="ECO:0000256" key="4">
    <source>
        <dbReference type="ARBA" id="ARBA00022750"/>
    </source>
</evidence>
<protein>
    <submittedName>
        <fullName evidence="10">Candidapepsin-10</fullName>
    </submittedName>
</protein>
<evidence type="ECO:0000256" key="5">
    <source>
        <dbReference type="ARBA" id="ARBA00022801"/>
    </source>
</evidence>
<organism evidence="10 11">
    <name type="scientific">Candida viswanathii</name>
    <dbReference type="NCBI Taxonomy" id="5486"/>
    <lineage>
        <taxon>Eukaryota</taxon>
        <taxon>Fungi</taxon>
        <taxon>Dikarya</taxon>
        <taxon>Ascomycota</taxon>
        <taxon>Saccharomycotina</taxon>
        <taxon>Pichiomycetes</taxon>
        <taxon>Debaryomycetaceae</taxon>
        <taxon>Candida/Lodderomyces clade</taxon>
        <taxon>Candida</taxon>
    </lineage>
</organism>
<dbReference type="InterPro" id="IPR033121">
    <property type="entry name" value="PEPTIDASE_A1"/>
</dbReference>
<dbReference type="GO" id="GO:0009277">
    <property type="term" value="C:fungal-type cell wall"/>
    <property type="evidence" value="ECO:0007669"/>
    <property type="project" value="TreeGrafter"/>
</dbReference>
<keyword evidence="6" id="KW-0865">Zymogen</keyword>
<comment type="caution">
    <text evidence="10">The sequence shown here is derived from an EMBL/GenBank/DDBJ whole genome shotgun (WGS) entry which is preliminary data.</text>
</comment>
<dbReference type="Pfam" id="PF00026">
    <property type="entry name" value="Asp"/>
    <property type="match status" value="2"/>
</dbReference>
<feature type="region of interest" description="Disordered" evidence="8">
    <location>
        <begin position="28"/>
        <end position="83"/>
    </location>
</feature>
<feature type="compositionally biased region" description="Basic residues" evidence="8">
    <location>
        <begin position="35"/>
        <end position="47"/>
    </location>
</feature>
<dbReference type="GO" id="GO:0031505">
    <property type="term" value="P:fungal-type cell wall organization"/>
    <property type="evidence" value="ECO:0007669"/>
    <property type="project" value="TreeGrafter"/>
</dbReference>
<dbReference type="STRING" id="5486.A0A367Y1H5"/>
<dbReference type="GO" id="GO:0006508">
    <property type="term" value="P:proteolysis"/>
    <property type="evidence" value="ECO:0007669"/>
    <property type="project" value="UniProtKB-KW"/>
</dbReference>
<dbReference type="Gene3D" id="2.40.70.10">
    <property type="entry name" value="Acid Proteases"/>
    <property type="match status" value="3"/>
</dbReference>
<dbReference type="Proteomes" id="UP000253472">
    <property type="component" value="Unassembled WGS sequence"/>
</dbReference>
<feature type="domain" description="Peptidase A1" evidence="9">
    <location>
        <begin position="144"/>
        <end position="428"/>
    </location>
</feature>
<keyword evidence="11" id="KW-1185">Reference proteome</keyword>
<dbReference type="PANTHER" id="PTHR47965">
    <property type="entry name" value="ASPARTYL PROTEASE-RELATED"/>
    <property type="match status" value="1"/>
</dbReference>
<evidence type="ECO:0000256" key="1">
    <source>
        <dbReference type="ARBA" id="ARBA00007447"/>
    </source>
</evidence>
<dbReference type="AlphaFoldDB" id="A0A367Y1H5"/>
<keyword evidence="2" id="KW-0645">Protease</keyword>
<evidence type="ECO:0000256" key="8">
    <source>
        <dbReference type="SAM" id="MobiDB-lite"/>
    </source>
</evidence>
<feature type="compositionally biased region" description="Basic and acidic residues" evidence="8">
    <location>
        <begin position="59"/>
        <end position="75"/>
    </location>
</feature>
<comment type="similarity">
    <text evidence="1">Belongs to the peptidase A1 family.</text>
</comment>
<proteinExistence type="inferred from homology"/>
<keyword evidence="7" id="KW-1015">Disulfide bond</keyword>
<dbReference type="InterPro" id="IPR021109">
    <property type="entry name" value="Peptidase_aspartic_dom_sf"/>
</dbReference>
<sequence>MSVISNSSINKSMKSTKSSMKTYYQEVGKVEDKKTNKKKTSALKHRLERSDRLSGVLETKSRRGLTRENSKKETAKDEDEELSDEFEASDIRIEIKDDNNSEHFKLRMMTSSVFRRAPAAAFGAASREEARLSSHGPRQQQNIYTTTLSIGSNRDNVSVFVDTGSTELWVMGSDVQCFTLAEYHVEGSATLPEIFDDQFEFATVDRTSVSNGILGLGIASNGSRSFLRNCADRLYQQSAYSVYLNSADAQKGSVLFGAVDHAKYNGTLVTTPLTHDSQLMVNVTYEGGNYSVLLILVHRNHFDFSVAGTDFEIPIEEILARQDDRCYVGIMASSIVGGGNLFGFNILRHMYIVYDLDDMSISVAPVRYTTDEQSRSLQVVMNRVDLDPSSNATATSTGGANGLGHGSVAWCYALMAVSFTLFNRVRYL</sequence>
<dbReference type="PANTHER" id="PTHR47965:SF12">
    <property type="entry name" value="ASPARTIC PROTEINASE 3-RELATED"/>
    <property type="match status" value="1"/>
</dbReference>
<dbReference type="OrthoDB" id="771136at2759"/>
<dbReference type="PRINTS" id="PR00792">
    <property type="entry name" value="PEPSIN"/>
</dbReference>
<keyword evidence="5" id="KW-0378">Hydrolase</keyword>
<dbReference type="InterPro" id="IPR001461">
    <property type="entry name" value="Aspartic_peptidase_A1"/>
</dbReference>
<reference evidence="10 11" key="1">
    <citation type="submission" date="2018-06" db="EMBL/GenBank/DDBJ databases">
        <title>Whole genome sequencing of Candida tropicalis (genome annotated by CSBL at Korea University).</title>
        <authorList>
            <person name="Ahn J."/>
        </authorList>
    </citation>
    <scope>NUCLEOTIDE SEQUENCE [LARGE SCALE GENOMIC DNA]</scope>
    <source>
        <strain evidence="10 11">ATCC 20962</strain>
    </source>
</reference>
<evidence type="ECO:0000313" key="11">
    <source>
        <dbReference type="Proteomes" id="UP000253472"/>
    </source>
</evidence>
<dbReference type="GO" id="GO:0005576">
    <property type="term" value="C:extracellular region"/>
    <property type="evidence" value="ECO:0007669"/>
    <property type="project" value="TreeGrafter"/>
</dbReference>
<evidence type="ECO:0000259" key="9">
    <source>
        <dbReference type="PROSITE" id="PS51767"/>
    </source>
</evidence>
<name>A0A367Y1H5_9ASCO</name>
<dbReference type="EMBL" id="QLNQ01000027">
    <property type="protein sequence ID" value="RCK58892.1"/>
    <property type="molecule type" value="Genomic_DNA"/>
</dbReference>
<keyword evidence="4" id="KW-0064">Aspartyl protease</keyword>
<evidence type="ECO:0000256" key="2">
    <source>
        <dbReference type="ARBA" id="ARBA00022670"/>
    </source>
</evidence>
<evidence type="ECO:0000313" key="10">
    <source>
        <dbReference type="EMBL" id="RCK58892.1"/>
    </source>
</evidence>